<dbReference type="InterPro" id="IPR020583">
    <property type="entry name" value="Inositol_monoP_metal-BS"/>
</dbReference>
<name>A0A538TSW0_UNCEI</name>
<keyword evidence="7" id="KW-0378">Hydrolase</keyword>
<feature type="binding site" evidence="9">
    <location>
        <position position="91"/>
    </location>
    <ligand>
        <name>Mg(2+)</name>
        <dbReference type="ChEBI" id="CHEBI:18420"/>
        <label>1</label>
        <note>catalytic</note>
    </ligand>
</feature>
<dbReference type="EMBL" id="VBOZ01000008">
    <property type="protein sequence ID" value="TMQ66694.1"/>
    <property type="molecule type" value="Genomic_DNA"/>
</dbReference>
<evidence type="ECO:0000256" key="9">
    <source>
        <dbReference type="PIRSR" id="PIRSR600760-2"/>
    </source>
</evidence>
<evidence type="ECO:0000256" key="8">
    <source>
        <dbReference type="ARBA" id="ARBA00022842"/>
    </source>
</evidence>
<dbReference type="GO" id="GO:0046854">
    <property type="term" value="P:phosphatidylinositol phosphate biosynthetic process"/>
    <property type="evidence" value="ECO:0007669"/>
    <property type="project" value="InterPro"/>
</dbReference>
<dbReference type="PROSITE" id="PS00630">
    <property type="entry name" value="IMP_2"/>
    <property type="match status" value="1"/>
</dbReference>
<evidence type="ECO:0000259" key="10">
    <source>
        <dbReference type="Pfam" id="PF03795"/>
    </source>
</evidence>
<keyword evidence="8 9" id="KW-0460">Magnesium</keyword>
<dbReference type="InterPro" id="IPR005545">
    <property type="entry name" value="YCII"/>
</dbReference>
<dbReference type="InterPro" id="IPR000760">
    <property type="entry name" value="Inositol_monophosphatase-like"/>
</dbReference>
<dbReference type="EC" id="3.1.3.25" evidence="5"/>
<dbReference type="InterPro" id="IPR011008">
    <property type="entry name" value="Dimeric_a/b-barrel"/>
</dbReference>
<comment type="caution">
    <text evidence="11">The sequence shown here is derived from an EMBL/GenBank/DDBJ whole genome shotgun (WGS) entry which is preliminary data.</text>
</comment>
<comment type="cofactor">
    <cofactor evidence="2 9">
        <name>Mg(2+)</name>
        <dbReference type="ChEBI" id="CHEBI:18420"/>
    </cofactor>
</comment>
<evidence type="ECO:0000256" key="5">
    <source>
        <dbReference type="ARBA" id="ARBA00013106"/>
    </source>
</evidence>
<dbReference type="GO" id="GO:0046872">
    <property type="term" value="F:metal ion binding"/>
    <property type="evidence" value="ECO:0007669"/>
    <property type="project" value="UniProtKB-KW"/>
</dbReference>
<dbReference type="SUPFAM" id="SSF56655">
    <property type="entry name" value="Carbohydrate phosphatase"/>
    <property type="match status" value="1"/>
</dbReference>
<gene>
    <name evidence="11" type="ORF">E6K79_01925</name>
</gene>
<dbReference type="FunFam" id="3.30.540.10:FF:000003">
    <property type="entry name" value="Inositol-1-monophosphatase"/>
    <property type="match status" value="1"/>
</dbReference>
<dbReference type="Pfam" id="PF03795">
    <property type="entry name" value="YCII"/>
    <property type="match status" value="1"/>
</dbReference>
<evidence type="ECO:0000256" key="1">
    <source>
        <dbReference type="ARBA" id="ARBA00001033"/>
    </source>
</evidence>
<feature type="binding site" evidence="9">
    <location>
        <position position="107"/>
    </location>
    <ligand>
        <name>Mg(2+)</name>
        <dbReference type="ChEBI" id="CHEBI:18420"/>
        <label>1</label>
        <note>catalytic</note>
    </ligand>
</feature>
<accession>A0A538TSW0</accession>
<sequence>MAKTSGTGRRLVSQRRSDQRRIAVKRGERELSVTIEIARGAGALLKQNFGKVQEIDFKGRINLVTEMDRMSERLIVERLRKAFPGDDVWAEEGGGNRSGAERVWVVDPIDGTTNYAHEYPVFSVSIGLQVAGRMDVGVVYNPLLDDVYAARRGGGATLNGRRRRVTQVDTLERAFLATGFAYDVTAADPERNNLGPFGRFLVRAQAVRRAGSASLAIAKVGVGRTDGFWERGLHAWDMAAALVVVEEGGGRVSDYAGGIPTLDGGELVASNGPLHGLMLEVLAMKGAAATAVPRAGVPSDEGDPPPEWAMRKYVIGFLFRGPNRVEDEKESDRLQRAHLANIARLHAEGKIILAGPFLDKTDLCGVFLFDVETVEEAKALCDTDPALQAGSLRVELHPWYSAKGIGIAHEPVAMK</sequence>
<comment type="similarity">
    <text evidence="4">Belongs to the inositol monophosphatase superfamily.</text>
</comment>
<dbReference type="PROSITE" id="PS00629">
    <property type="entry name" value="IMP_1"/>
    <property type="match status" value="1"/>
</dbReference>
<dbReference type="Gene3D" id="3.40.190.80">
    <property type="match status" value="1"/>
</dbReference>
<dbReference type="PRINTS" id="PR00377">
    <property type="entry name" value="IMPHPHTASES"/>
</dbReference>
<dbReference type="InterPro" id="IPR033942">
    <property type="entry name" value="IMPase"/>
</dbReference>
<dbReference type="GO" id="GO:0008934">
    <property type="term" value="F:inositol monophosphate 1-phosphatase activity"/>
    <property type="evidence" value="ECO:0007669"/>
    <property type="project" value="InterPro"/>
</dbReference>
<dbReference type="Proteomes" id="UP000317691">
    <property type="component" value="Unassembled WGS sequence"/>
</dbReference>
<evidence type="ECO:0000256" key="7">
    <source>
        <dbReference type="ARBA" id="ARBA00022801"/>
    </source>
</evidence>
<evidence type="ECO:0000256" key="6">
    <source>
        <dbReference type="ARBA" id="ARBA00022723"/>
    </source>
</evidence>
<protein>
    <recommendedName>
        <fullName evidence="5">inositol-phosphate phosphatase</fullName>
        <ecNumber evidence="5">3.1.3.25</ecNumber>
    </recommendedName>
</protein>
<evidence type="ECO:0000256" key="2">
    <source>
        <dbReference type="ARBA" id="ARBA00001946"/>
    </source>
</evidence>
<evidence type="ECO:0000313" key="12">
    <source>
        <dbReference type="Proteomes" id="UP000317691"/>
    </source>
</evidence>
<keyword evidence="6 9" id="KW-0479">Metal-binding</keyword>
<dbReference type="PANTHER" id="PTHR20854:SF4">
    <property type="entry name" value="INOSITOL-1-MONOPHOSPHATASE-RELATED"/>
    <property type="match status" value="1"/>
</dbReference>
<feature type="domain" description="YCII-related" evidence="10">
    <location>
        <begin position="328"/>
        <end position="399"/>
    </location>
</feature>
<dbReference type="SUPFAM" id="SSF54909">
    <property type="entry name" value="Dimeric alpha+beta barrel"/>
    <property type="match status" value="1"/>
</dbReference>
<organism evidence="11 12">
    <name type="scientific">Eiseniibacteriota bacterium</name>
    <dbReference type="NCBI Taxonomy" id="2212470"/>
    <lineage>
        <taxon>Bacteria</taxon>
        <taxon>Candidatus Eiseniibacteriota</taxon>
    </lineage>
</organism>
<evidence type="ECO:0000256" key="3">
    <source>
        <dbReference type="ARBA" id="ARBA00007689"/>
    </source>
</evidence>
<dbReference type="Pfam" id="PF00459">
    <property type="entry name" value="Inositol_P"/>
    <property type="match status" value="1"/>
</dbReference>
<comment type="similarity">
    <text evidence="3">Belongs to the YciI family.</text>
</comment>
<feature type="binding site" evidence="9">
    <location>
        <position position="237"/>
    </location>
    <ligand>
        <name>Mg(2+)</name>
        <dbReference type="ChEBI" id="CHEBI:18420"/>
        <label>1</label>
        <note>catalytic</note>
    </ligand>
</feature>
<feature type="binding site" evidence="9">
    <location>
        <position position="110"/>
    </location>
    <ligand>
        <name>Mg(2+)</name>
        <dbReference type="ChEBI" id="CHEBI:18420"/>
        <label>1</label>
        <note>catalytic</note>
    </ligand>
</feature>
<evidence type="ECO:0000313" key="11">
    <source>
        <dbReference type="EMBL" id="TMQ66694.1"/>
    </source>
</evidence>
<proteinExistence type="inferred from homology"/>
<dbReference type="Gene3D" id="3.30.70.1060">
    <property type="entry name" value="Dimeric alpha+beta barrel"/>
    <property type="match status" value="1"/>
</dbReference>
<dbReference type="Gene3D" id="3.30.540.10">
    <property type="entry name" value="Fructose-1,6-Bisphosphatase, subunit A, domain 1"/>
    <property type="match status" value="1"/>
</dbReference>
<evidence type="ECO:0000256" key="4">
    <source>
        <dbReference type="ARBA" id="ARBA00009759"/>
    </source>
</evidence>
<feature type="binding site" evidence="9">
    <location>
        <position position="109"/>
    </location>
    <ligand>
        <name>Mg(2+)</name>
        <dbReference type="ChEBI" id="CHEBI:18420"/>
        <label>1</label>
        <note>catalytic</note>
    </ligand>
</feature>
<dbReference type="PANTHER" id="PTHR20854">
    <property type="entry name" value="INOSITOL MONOPHOSPHATASE"/>
    <property type="match status" value="1"/>
</dbReference>
<dbReference type="GO" id="GO:0006020">
    <property type="term" value="P:inositol metabolic process"/>
    <property type="evidence" value="ECO:0007669"/>
    <property type="project" value="TreeGrafter"/>
</dbReference>
<reference evidence="11 12" key="1">
    <citation type="journal article" date="2019" name="Nat. Microbiol.">
        <title>Mediterranean grassland soil C-N compound turnover is dependent on rainfall and depth, and is mediated by genomically divergent microorganisms.</title>
        <authorList>
            <person name="Diamond S."/>
            <person name="Andeer P.F."/>
            <person name="Li Z."/>
            <person name="Crits-Christoph A."/>
            <person name="Burstein D."/>
            <person name="Anantharaman K."/>
            <person name="Lane K.R."/>
            <person name="Thomas B.C."/>
            <person name="Pan C."/>
            <person name="Northen T.R."/>
            <person name="Banfield J.F."/>
        </authorList>
    </citation>
    <scope>NUCLEOTIDE SEQUENCE [LARGE SCALE GENOMIC DNA]</scope>
    <source>
        <strain evidence="11">WS_9</strain>
    </source>
</reference>
<dbReference type="GO" id="GO:0007165">
    <property type="term" value="P:signal transduction"/>
    <property type="evidence" value="ECO:0007669"/>
    <property type="project" value="TreeGrafter"/>
</dbReference>
<dbReference type="InterPro" id="IPR020550">
    <property type="entry name" value="Inositol_monophosphatase_CS"/>
</dbReference>
<dbReference type="CDD" id="cd01639">
    <property type="entry name" value="IMPase"/>
    <property type="match status" value="1"/>
</dbReference>
<dbReference type="AlphaFoldDB" id="A0A538TSW0"/>
<comment type="catalytic activity">
    <reaction evidence="1">
        <text>a myo-inositol phosphate + H2O = myo-inositol + phosphate</text>
        <dbReference type="Rhea" id="RHEA:24056"/>
        <dbReference type="ChEBI" id="CHEBI:15377"/>
        <dbReference type="ChEBI" id="CHEBI:17268"/>
        <dbReference type="ChEBI" id="CHEBI:43474"/>
        <dbReference type="ChEBI" id="CHEBI:84139"/>
        <dbReference type="EC" id="3.1.3.25"/>
    </reaction>
</comment>